<protein>
    <submittedName>
        <fullName evidence="2">Uncharacterized protein</fullName>
    </submittedName>
</protein>
<feature type="region of interest" description="Disordered" evidence="1">
    <location>
        <begin position="563"/>
        <end position="583"/>
    </location>
</feature>
<feature type="region of interest" description="Disordered" evidence="1">
    <location>
        <begin position="228"/>
        <end position="289"/>
    </location>
</feature>
<feature type="compositionally biased region" description="Low complexity" evidence="1">
    <location>
        <begin position="344"/>
        <end position="359"/>
    </location>
</feature>
<gene>
    <name evidence="2" type="ORF">AURDEDRAFT_116950</name>
</gene>
<keyword evidence="3" id="KW-1185">Reference proteome</keyword>
<feature type="region of interest" description="Disordered" evidence="1">
    <location>
        <begin position="385"/>
        <end position="437"/>
    </location>
</feature>
<feature type="compositionally biased region" description="Pro residues" evidence="1">
    <location>
        <begin position="571"/>
        <end position="583"/>
    </location>
</feature>
<feature type="region of interest" description="Disordered" evidence="1">
    <location>
        <begin position="52"/>
        <end position="72"/>
    </location>
</feature>
<accession>J0DA62</accession>
<proteinExistence type="predicted"/>
<feature type="region of interest" description="Disordered" evidence="1">
    <location>
        <begin position="457"/>
        <end position="536"/>
    </location>
</feature>
<feature type="compositionally biased region" description="Pro residues" evidence="1">
    <location>
        <begin position="415"/>
        <end position="427"/>
    </location>
</feature>
<evidence type="ECO:0000313" key="2">
    <source>
        <dbReference type="EMBL" id="EJD36989.1"/>
    </source>
</evidence>
<evidence type="ECO:0000256" key="1">
    <source>
        <dbReference type="SAM" id="MobiDB-lite"/>
    </source>
</evidence>
<evidence type="ECO:0000313" key="3">
    <source>
        <dbReference type="Proteomes" id="UP000006514"/>
    </source>
</evidence>
<sequence length="705" mass="76036">MAAATLGPYATSEDRVWKWVLEQQQQTFYGDDGQGDDDDETQRLRSHFSVASSVVSELEDEEEEEFGEEPTAVGHVSFGLDDLVREIEDWQAADAFLQRAAGPGMQEPRPRSAGNEATQKLIIGTREPSVHIRWGTRRNRGGEDGTMPLEPLLVQGHELDTDRDLEPSSPALPVCKALPSVARRVLSLPAISPSTLARTSAPPLFPAGPHADPITMASRKYNRHALDTIAPSSFSPPSAGSKLRSRSSDMDLRAAFSSSKKPVLLRGPASSESSTTTASSSSHSARGHFPLLPNMDSITSLLRSRASVVVESRASALKISAPLTAPATPPKDARGGQHQRHARSPSGSSLSESSCDSDSVGVLTPNTSYTNFHAASPQQRPAKFNLDRALPPLPPLELHAQPKRGSLLSPQRRPMTPPTPSTPTARPPRPKRPPLNKRQISLPMSIDAEVAEQILATPPRAAPSPADYEYPRASEDEPERPASANPYALEIKRGRRLSDVPAGLVRTLSRSRQNSPTRPPRRPKTAAPPSSFSNPLGALAHARLSMTSLTLSDATGGLKRALSFSRSPAASPEPTPAPISPPPTEPVHVADFDSDSEFELVTAPRGYFAYSTSSSAASSPGPKPKTQKKQALLIRSTDARELSFEAVRQWAAREGEIGRMEALGRRRVRVVFRDESVCGRWCVRGRGEVDVAGVGRVALEVVRVK</sequence>
<feature type="region of interest" description="Disordered" evidence="1">
    <location>
        <begin position="321"/>
        <end position="362"/>
    </location>
</feature>
<dbReference type="KEGG" id="adl:AURDEDRAFT_116950"/>
<dbReference type="AlphaFoldDB" id="J0DA62"/>
<dbReference type="EMBL" id="JH687849">
    <property type="protein sequence ID" value="EJD36989.1"/>
    <property type="molecule type" value="Genomic_DNA"/>
</dbReference>
<dbReference type="InParanoid" id="J0DA62"/>
<organism evidence="2 3">
    <name type="scientific">Auricularia subglabra (strain TFB-10046 / SS5)</name>
    <name type="common">White-rot fungus</name>
    <name type="synonym">Auricularia delicata (strain TFB10046)</name>
    <dbReference type="NCBI Taxonomy" id="717982"/>
    <lineage>
        <taxon>Eukaryota</taxon>
        <taxon>Fungi</taxon>
        <taxon>Dikarya</taxon>
        <taxon>Basidiomycota</taxon>
        <taxon>Agaricomycotina</taxon>
        <taxon>Agaricomycetes</taxon>
        <taxon>Auriculariales</taxon>
        <taxon>Auriculariaceae</taxon>
        <taxon>Auricularia</taxon>
    </lineage>
</organism>
<dbReference type="Proteomes" id="UP000006514">
    <property type="component" value="Unassembled WGS sequence"/>
</dbReference>
<name>J0DA62_AURST</name>
<feature type="compositionally biased region" description="Low complexity" evidence="1">
    <location>
        <begin position="269"/>
        <end position="284"/>
    </location>
</feature>
<reference evidence="3" key="1">
    <citation type="journal article" date="2012" name="Science">
        <title>The Paleozoic origin of enzymatic lignin decomposition reconstructed from 31 fungal genomes.</title>
        <authorList>
            <person name="Floudas D."/>
            <person name="Binder M."/>
            <person name="Riley R."/>
            <person name="Barry K."/>
            <person name="Blanchette R.A."/>
            <person name="Henrissat B."/>
            <person name="Martinez A.T."/>
            <person name="Otillar R."/>
            <person name="Spatafora J.W."/>
            <person name="Yadav J.S."/>
            <person name="Aerts A."/>
            <person name="Benoit I."/>
            <person name="Boyd A."/>
            <person name="Carlson A."/>
            <person name="Copeland A."/>
            <person name="Coutinho P.M."/>
            <person name="de Vries R.P."/>
            <person name="Ferreira P."/>
            <person name="Findley K."/>
            <person name="Foster B."/>
            <person name="Gaskell J."/>
            <person name="Glotzer D."/>
            <person name="Gorecki P."/>
            <person name="Heitman J."/>
            <person name="Hesse C."/>
            <person name="Hori C."/>
            <person name="Igarashi K."/>
            <person name="Jurgens J.A."/>
            <person name="Kallen N."/>
            <person name="Kersten P."/>
            <person name="Kohler A."/>
            <person name="Kuees U."/>
            <person name="Kumar T.K.A."/>
            <person name="Kuo A."/>
            <person name="LaButti K."/>
            <person name="Larrondo L.F."/>
            <person name="Lindquist E."/>
            <person name="Ling A."/>
            <person name="Lombard V."/>
            <person name="Lucas S."/>
            <person name="Lundell T."/>
            <person name="Martin R."/>
            <person name="McLaughlin D.J."/>
            <person name="Morgenstern I."/>
            <person name="Morin E."/>
            <person name="Murat C."/>
            <person name="Nagy L.G."/>
            <person name="Nolan M."/>
            <person name="Ohm R.A."/>
            <person name="Patyshakuliyeva A."/>
            <person name="Rokas A."/>
            <person name="Ruiz-Duenas F.J."/>
            <person name="Sabat G."/>
            <person name="Salamov A."/>
            <person name="Samejima M."/>
            <person name="Schmutz J."/>
            <person name="Slot J.C."/>
            <person name="St John F."/>
            <person name="Stenlid J."/>
            <person name="Sun H."/>
            <person name="Sun S."/>
            <person name="Syed K."/>
            <person name="Tsang A."/>
            <person name="Wiebenga A."/>
            <person name="Young D."/>
            <person name="Pisabarro A."/>
            <person name="Eastwood D.C."/>
            <person name="Martin F."/>
            <person name="Cullen D."/>
            <person name="Grigoriev I.V."/>
            <person name="Hibbett D.S."/>
        </authorList>
    </citation>
    <scope>NUCLEOTIDE SEQUENCE [LARGE SCALE GENOMIC DNA]</scope>
    <source>
        <strain evidence="3">TFB10046</strain>
    </source>
</reference>
<feature type="compositionally biased region" description="Acidic residues" evidence="1">
    <location>
        <begin position="57"/>
        <end position="68"/>
    </location>
</feature>